<keyword evidence="4" id="KW-1185">Reference proteome</keyword>
<sequence length="568" mass="60485">MAPTLTTTARVRLRPPKPPPRRVEPPRTTSNGHRKQAPDVVAAAKLTLATLRAGDARAARRRCLRAGFHALRVGVANERLERAATAVRRREAAAEHAAAAIARREAAAGEGPKSPPRWVKALVASEARTAAASERRGHGVALRGVGRAADAVVMACAAAAAAAGATAQADNSLLTARLAAANASRVRAETEAREATDAAAARVAAAEQALRDATDAADARVWAAEQELRVATDAANMRVAAAEKASSVAETRANASETSASEIVAVARARVQNAEKEAFETEAAAQHAVESAKRAVAASDARAVRAEAETKKALAAMRASIPDAAVSRALAARWRCAAAVSNTRRVADHCYVGLAADAATDARDETVNEQHAHRETTERMRDAEVDAHQAREVLGAVERRSARVEKVASVVAKRLGTHAAGGVLRARLHKWHRASETSKVSEQVSLRQVAASRWLARLAGRSRPRLSRAFHGWRRRTTADVVAAARRDEAAVAAMERADDVCELIDAVRSSALRRIAERAATRHVARRHAFAEWKAATMMDANDELADEKSRLLLLQSLWAARMGGLE</sequence>
<evidence type="ECO:0000313" key="3">
    <source>
        <dbReference type="EMBL" id="CAH0373870.1"/>
    </source>
</evidence>
<name>A0A8J2X0Q1_9STRA</name>
<organism evidence="3 4">
    <name type="scientific">Pelagomonas calceolata</name>
    <dbReference type="NCBI Taxonomy" id="35677"/>
    <lineage>
        <taxon>Eukaryota</taxon>
        <taxon>Sar</taxon>
        <taxon>Stramenopiles</taxon>
        <taxon>Ochrophyta</taxon>
        <taxon>Pelagophyceae</taxon>
        <taxon>Pelagomonadales</taxon>
        <taxon>Pelagomonadaceae</taxon>
        <taxon>Pelagomonas</taxon>
    </lineage>
</organism>
<dbReference type="AlphaFoldDB" id="A0A8J2X0Q1"/>
<accession>A0A8J2X0Q1</accession>
<comment type="caution">
    <text evidence="3">The sequence shown here is derived from an EMBL/GenBank/DDBJ whole genome shotgun (WGS) entry which is preliminary data.</text>
</comment>
<keyword evidence="1" id="KW-0175">Coiled coil</keyword>
<evidence type="ECO:0000256" key="2">
    <source>
        <dbReference type="SAM" id="MobiDB-lite"/>
    </source>
</evidence>
<evidence type="ECO:0000256" key="1">
    <source>
        <dbReference type="SAM" id="Coils"/>
    </source>
</evidence>
<dbReference type="Proteomes" id="UP000789595">
    <property type="component" value="Unassembled WGS sequence"/>
</dbReference>
<feature type="region of interest" description="Disordered" evidence="2">
    <location>
        <begin position="1"/>
        <end position="39"/>
    </location>
</feature>
<feature type="coiled-coil region" evidence="1">
    <location>
        <begin position="264"/>
        <end position="309"/>
    </location>
</feature>
<dbReference type="EMBL" id="CAKKNE010000004">
    <property type="protein sequence ID" value="CAH0373870.1"/>
    <property type="molecule type" value="Genomic_DNA"/>
</dbReference>
<evidence type="ECO:0000313" key="4">
    <source>
        <dbReference type="Proteomes" id="UP000789595"/>
    </source>
</evidence>
<gene>
    <name evidence="3" type="ORF">PECAL_4P11130</name>
</gene>
<protein>
    <submittedName>
        <fullName evidence="3">Uncharacterized protein</fullName>
    </submittedName>
</protein>
<reference evidence="3" key="1">
    <citation type="submission" date="2021-11" db="EMBL/GenBank/DDBJ databases">
        <authorList>
            <consortium name="Genoscope - CEA"/>
            <person name="William W."/>
        </authorList>
    </citation>
    <scope>NUCLEOTIDE SEQUENCE</scope>
</reference>
<proteinExistence type="predicted"/>